<dbReference type="SUPFAM" id="SSF101941">
    <property type="entry name" value="NAC domain"/>
    <property type="match status" value="1"/>
</dbReference>
<evidence type="ECO:0000256" key="5">
    <source>
        <dbReference type="ARBA" id="ARBA00023242"/>
    </source>
</evidence>
<evidence type="ECO:0000256" key="6">
    <source>
        <dbReference type="SAM" id="MobiDB-lite"/>
    </source>
</evidence>
<dbReference type="PROSITE" id="PS51005">
    <property type="entry name" value="NAC"/>
    <property type="match status" value="1"/>
</dbReference>
<dbReference type="PANTHER" id="PTHR31719">
    <property type="entry name" value="NAC TRANSCRIPTION FACTOR 56"/>
    <property type="match status" value="1"/>
</dbReference>
<dbReference type="Gene3D" id="2.170.150.80">
    <property type="entry name" value="NAC domain"/>
    <property type="match status" value="1"/>
</dbReference>
<proteinExistence type="predicted"/>
<dbReference type="PANTHER" id="PTHR31719:SF235">
    <property type="entry name" value="NAC DOMAIN-CONTAINING PROTEIN"/>
    <property type="match status" value="1"/>
</dbReference>
<feature type="compositionally biased region" description="Pro residues" evidence="6">
    <location>
        <begin position="306"/>
        <end position="316"/>
    </location>
</feature>
<keyword evidence="9" id="KW-1185">Reference proteome</keyword>
<dbReference type="EnsemblPlants" id="HORVU.MOREX.r3.7HG0651450.1">
    <property type="protein sequence ID" value="HORVU.MOREX.r3.7HG0651450.1"/>
    <property type="gene ID" value="HORVU.MOREX.r3.7HG0651450"/>
</dbReference>
<dbReference type="GeneID" id="123410979"/>
<dbReference type="Gramene" id="HORVU.MOREX.r2.7HG0540690.1">
    <property type="protein sequence ID" value="HORVU.MOREX.r2.7HG0540690.1"/>
    <property type="gene ID" value="HORVU.MOREX.r2.7HG0540690"/>
</dbReference>
<dbReference type="KEGG" id="hvg:123410979"/>
<reference evidence="8" key="3">
    <citation type="submission" date="2022-01" db="UniProtKB">
        <authorList>
            <consortium name="EnsemblPlants"/>
        </authorList>
    </citation>
    <scope>IDENTIFICATION</scope>
    <source>
        <strain evidence="8">subsp. vulgare</strain>
    </source>
</reference>
<dbReference type="Pfam" id="PF02365">
    <property type="entry name" value="NAM"/>
    <property type="match status" value="1"/>
</dbReference>
<evidence type="ECO:0000313" key="8">
    <source>
        <dbReference type="EnsemblPlants" id="HORVU.MOREX.r3.7HG0651450.1"/>
    </source>
</evidence>
<dbReference type="Gramene" id="HORVU.MOREX.r3.7HG0651450.1">
    <property type="protein sequence ID" value="HORVU.MOREX.r3.7HG0651450.1"/>
    <property type="gene ID" value="HORVU.MOREX.r3.7HG0651450"/>
</dbReference>
<protein>
    <recommendedName>
        <fullName evidence="7">NAC domain-containing protein</fullName>
    </recommendedName>
</protein>
<keyword evidence="2" id="KW-0805">Transcription regulation</keyword>
<reference evidence="8" key="2">
    <citation type="submission" date="2020-10" db="EMBL/GenBank/DDBJ databases">
        <authorList>
            <person name="Scholz U."/>
            <person name="Mascher M."/>
            <person name="Fiebig A."/>
        </authorList>
    </citation>
    <scope>NUCLEOTIDE SEQUENCE [LARGE SCALE GENOMIC DNA]</scope>
    <source>
        <strain evidence="8">cv. Morex</strain>
    </source>
</reference>
<feature type="domain" description="NAC" evidence="7">
    <location>
        <begin position="26"/>
        <end position="177"/>
    </location>
</feature>
<dbReference type="GO" id="GO:0005634">
    <property type="term" value="C:nucleus"/>
    <property type="evidence" value="ECO:0007669"/>
    <property type="project" value="UniProtKB-SubCell"/>
</dbReference>
<feature type="compositionally biased region" description="Low complexity" evidence="6">
    <location>
        <begin position="490"/>
        <end position="511"/>
    </location>
</feature>
<dbReference type="GO" id="GO:0003677">
    <property type="term" value="F:DNA binding"/>
    <property type="evidence" value="ECO:0007669"/>
    <property type="project" value="UniProtKB-KW"/>
</dbReference>
<evidence type="ECO:0000259" key="7">
    <source>
        <dbReference type="PROSITE" id="PS51005"/>
    </source>
</evidence>
<evidence type="ECO:0000256" key="3">
    <source>
        <dbReference type="ARBA" id="ARBA00023125"/>
    </source>
</evidence>
<dbReference type="SMR" id="A0A8I6YBA0"/>
<gene>
    <name evidence="8" type="primary">LOC123410979</name>
</gene>
<accession>A0A8I6YBA0</accession>
<comment type="subcellular location">
    <subcellularLocation>
        <location evidence="1">Nucleus</location>
    </subcellularLocation>
</comment>
<feature type="region of interest" description="Disordered" evidence="6">
    <location>
        <begin position="177"/>
        <end position="263"/>
    </location>
</feature>
<evidence type="ECO:0000313" key="9">
    <source>
        <dbReference type="Proteomes" id="UP000011116"/>
    </source>
</evidence>
<keyword evidence="4" id="KW-0804">Transcription</keyword>
<feature type="compositionally biased region" description="Basic and acidic residues" evidence="6">
    <location>
        <begin position="215"/>
        <end position="225"/>
    </location>
</feature>
<evidence type="ECO:0000256" key="1">
    <source>
        <dbReference type="ARBA" id="ARBA00004123"/>
    </source>
</evidence>
<dbReference type="AlphaFoldDB" id="A0A8I6YBA0"/>
<feature type="region of interest" description="Disordered" evidence="6">
    <location>
        <begin position="295"/>
        <end position="316"/>
    </location>
</feature>
<reference evidence="9" key="1">
    <citation type="journal article" date="2012" name="Nature">
        <title>A physical, genetic and functional sequence assembly of the barley genome.</title>
        <authorList>
            <consortium name="The International Barley Genome Sequencing Consortium"/>
            <person name="Mayer K.F."/>
            <person name="Waugh R."/>
            <person name="Brown J.W."/>
            <person name="Schulman A."/>
            <person name="Langridge P."/>
            <person name="Platzer M."/>
            <person name="Fincher G.B."/>
            <person name="Muehlbauer G.J."/>
            <person name="Sato K."/>
            <person name="Close T.J."/>
            <person name="Wise R.P."/>
            <person name="Stein N."/>
        </authorList>
    </citation>
    <scope>NUCLEOTIDE SEQUENCE [LARGE SCALE GENOMIC DNA]</scope>
    <source>
        <strain evidence="9">cv. Morex</strain>
    </source>
</reference>
<dbReference type="GO" id="GO:0006355">
    <property type="term" value="P:regulation of DNA-templated transcription"/>
    <property type="evidence" value="ECO:0007669"/>
    <property type="project" value="InterPro"/>
</dbReference>
<evidence type="ECO:0000256" key="2">
    <source>
        <dbReference type="ARBA" id="ARBA00023015"/>
    </source>
</evidence>
<dbReference type="Proteomes" id="UP000011116">
    <property type="component" value="Chromosome 7H"/>
</dbReference>
<dbReference type="InterPro" id="IPR036093">
    <property type="entry name" value="NAC_dom_sf"/>
</dbReference>
<name>A0A8I6YBA0_HORVV</name>
<organism evidence="8 9">
    <name type="scientific">Hordeum vulgare subsp. vulgare</name>
    <name type="common">Domesticated barley</name>
    <dbReference type="NCBI Taxonomy" id="112509"/>
    <lineage>
        <taxon>Eukaryota</taxon>
        <taxon>Viridiplantae</taxon>
        <taxon>Streptophyta</taxon>
        <taxon>Embryophyta</taxon>
        <taxon>Tracheophyta</taxon>
        <taxon>Spermatophyta</taxon>
        <taxon>Magnoliopsida</taxon>
        <taxon>Liliopsida</taxon>
        <taxon>Poales</taxon>
        <taxon>Poaceae</taxon>
        <taxon>BOP clade</taxon>
        <taxon>Pooideae</taxon>
        <taxon>Triticodae</taxon>
        <taxon>Triticeae</taxon>
        <taxon>Hordeinae</taxon>
        <taxon>Hordeum</taxon>
    </lineage>
</organism>
<dbReference type="InterPro" id="IPR003441">
    <property type="entry name" value="NAC-dom"/>
</dbReference>
<dbReference type="RefSeq" id="XP_044959834.1">
    <property type="nucleotide sequence ID" value="XM_045103899.1"/>
</dbReference>
<keyword evidence="3" id="KW-0238">DNA-binding</keyword>
<feature type="region of interest" description="Disordered" evidence="6">
    <location>
        <begin position="95"/>
        <end position="114"/>
    </location>
</feature>
<dbReference type="OrthoDB" id="693909at2759"/>
<evidence type="ECO:0000256" key="4">
    <source>
        <dbReference type="ARBA" id="ARBA00023163"/>
    </source>
</evidence>
<feature type="region of interest" description="Disordered" evidence="6">
    <location>
        <begin position="473"/>
        <end position="511"/>
    </location>
</feature>
<keyword evidence="5" id="KW-0539">Nucleus</keyword>
<sequence>MNERVTGDLAGVRTMDGKKQRSVLNLPLGYHFAPTEEELIVHYLRRKMDGHPPHLPIFKDVPVIDYRPEQITEEFRDSGEDRWYFFTKRTRKYATGSRPDRTTPAGGYWKATGPQKDIFTGGKKQVGRRRALVFYYGPDDKTDWSMYEYENITSEQEAKDKNVDKLGEWVLCTIQRQKTQPAGSDGDDTMKGGGRKRKGKNVIPDKADGRKRKGKDVVPEPDKAGGRKRKGKDVVPDKAGGRKRKGKDVVPEMSWPEEGDETGMLELEQASSPNKRLQIMQQHDEPPPPCPQTMMPAQDCDYGPGIVPPSQEPPPPPPPCLETMVPAQDCDYGPGIVPPSQEPPPPPPPCPKTVMPAQDCDYGFDHESMLLLLQFQMTPPVLGVGYDNYGMTGYQPATSYVDDAAGPLGAFSYGGSGAAHQPAGHLNYGGYAGGHPGGLLGTCNNTYTYPQYYSYAGMNQLVTSSNSTYTYQQQHSHAAGTNKLAPGSSTYTYQQQHAHTTADGTSNSTNSYQQQQSCAAGANKLALVMGAMSIGTGQGSDVQPQVEL</sequence>